<gene>
    <name evidence="4" type="primary">LOC115577989</name>
</gene>
<dbReference type="Pfam" id="PF13843">
    <property type="entry name" value="DDE_Tnp_1_7"/>
    <property type="match status" value="1"/>
</dbReference>
<keyword evidence="2" id="KW-1133">Transmembrane helix</keyword>
<dbReference type="Proteomes" id="UP000472265">
    <property type="component" value="Unassembled WGS sequence"/>
</dbReference>
<evidence type="ECO:0000256" key="2">
    <source>
        <dbReference type="SAM" id="Phobius"/>
    </source>
</evidence>
<evidence type="ECO:0000259" key="3">
    <source>
        <dbReference type="Pfam" id="PF13843"/>
    </source>
</evidence>
<dbReference type="InterPro" id="IPR029526">
    <property type="entry name" value="PGBD"/>
</dbReference>
<proteinExistence type="predicted"/>
<dbReference type="AlphaFoldDB" id="A0A671X2Y2"/>
<feature type="compositionally biased region" description="Acidic residues" evidence="1">
    <location>
        <begin position="23"/>
        <end position="40"/>
    </location>
</feature>
<dbReference type="Ensembl" id="ENSSAUT00010046960.1">
    <property type="protein sequence ID" value="ENSSAUP00010044656.1"/>
    <property type="gene ID" value="ENSSAUG00010018655.1"/>
</dbReference>
<evidence type="ECO:0000313" key="4">
    <source>
        <dbReference type="Ensembl" id="ENSSAUP00010044656.1"/>
    </source>
</evidence>
<keyword evidence="2" id="KW-0812">Transmembrane</keyword>
<organism evidence="4 5">
    <name type="scientific">Sparus aurata</name>
    <name type="common">Gilthead sea bream</name>
    <dbReference type="NCBI Taxonomy" id="8175"/>
    <lineage>
        <taxon>Eukaryota</taxon>
        <taxon>Metazoa</taxon>
        <taxon>Chordata</taxon>
        <taxon>Craniata</taxon>
        <taxon>Vertebrata</taxon>
        <taxon>Euteleostomi</taxon>
        <taxon>Actinopterygii</taxon>
        <taxon>Neopterygii</taxon>
        <taxon>Teleostei</taxon>
        <taxon>Neoteleostei</taxon>
        <taxon>Acanthomorphata</taxon>
        <taxon>Eupercaria</taxon>
        <taxon>Spariformes</taxon>
        <taxon>Sparidae</taxon>
        <taxon>Sparus</taxon>
    </lineage>
</organism>
<feature type="compositionally biased region" description="Low complexity" evidence="1">
    <location>
        <begin position="109"/>
        <end position="118"/>
    </location>
</feature>
<protein>
    <recommendedName>
        <fullName evidence="3">PiggyBac transposable element-derived protein domain-containing protein</fullName>
    </recommendedName>
</protein>
<evidence type="ECO:0000256" key="1">
    <source>
        <dbReference type="SAM" id="MobiDB-lite"/>
    </source>
</evidence>
<sequence length="685" mass="78433">MAKKYYKDMAEILAEIHRGSEMDFSDSSDSESGGSEEETVTQDVDPVHHQQEEESEASGRSSPQPPPTLDIQPPVSPSEASPLLSSDHEEDEDVDYAPPPRSSSRRRFASSSPGSSSPEKPTKRGRGRGCGPGRRGQASKRPKLAARDFEPQQGRWRTKEEPDVEPPTPQFEPKHQPGPRIDTNVKWSPLSLFKLFFSSSSLHSIINNTNANAVRRLAQGSKYKWFPLSVDSFYIFLSIILFFGLVHVHSRADFWRREWPYQFVFPKSSMSRDRFEAIFWSLHLSDVTEDEENERKRGTPQFDRLFKIKPLYGEIVNACNSLFQPYQNITVDERMVASKARIGFRQYMKDKPTKFGYKLFVLADSKTGYTSNFFVYQGKDKSKVKLRGQKDDGLSVTSVMDLMRFDLLGKGYHLYVDNFYSSPLLFNKLLKNHTAACGTIRTNREGFPRTTINDLPKKPERGDMRWIREGNLLFARWMDTKVVNLCSTFHKAYSGATVLRRVKRPDGNWHRAPVDVPDACRDYNINMGGVDLSDALIHYYSVHGKTMRWYKTFFYHFIDIAVVNSYILHKAVSSSHNQAPMSHKQFREVLMREMVEQAKALVAEATPRPSLTNTCMPVFRGSTGTQDRRKCVVCAAKEKVKAKQMPGYKIRDMKTPLYCSRCNVSLCLVPDRNCFLEYHSMGLQK</sequence>
<dbReference type="GeneTree" id="ENSGT00940000163467"/>
<dbReference type="PANTHER" id="PTHR46599:SF3">
    <property type="entry name" value="PIGGYBAC TRANSPOSABLE ELEMENT-DERIVED PROTEIN 4"/>
    <property type="match status" value="1"/>
</dbReference>
<reference evidence="4" key="1">
    <citation type="submission" date="2025-08" db="UniProtKB">
        <authorList>
            <consortium name="Ensembl"/>
        </authorList>
    </citation>
    <scope>IDENTIFICATION</scope>
</reference>
<feature type="transmembrane region" description="Helical" evidence="2">
    <location>
        <begin position="225"/>
        <end position="246"/>
    </location>
</feature>
<feature type="domain" description="PiggyBac transposable element-derived protein" evidence="3">
    <location>
        <begin position="188"/>
        <end position="566"/>
    </location>
</feature>
<dbReference type="PANTHER" id="PTHR46599">
    <property type="entry name" value="PIGGYBAC TRANSPOSABLE ELEMENT-DERIVED PROTEIN 4"/>
    <property type="match status" value="1"/>
</dbReference>
<name>A0A671X2Y2_SPAAU</name>
<evidence type="ECO:0000313" key="5">
    <source>
        <dbReference type="Proteomes" id="UP000472265"/>
    </source>
</evidence>
<keyword evidence="2" id="KW-0472">Membrane</keyword>
<keyword evidence="5" id="KW-1185">Reference proteome</keyword>
<feature type="region of interest" description="Disordered" evidence="1">
    <location>
        <begin position="16"/>
        <end position="180"/>
    </location>
</feature>
<reference evidence="4" key="2">
    <citation type="submission" date="2025-09" db="UniProtKB">
        <authorList>
            <consortium name="Ensembl"/>
        </authorList>
    </citation>
    <scope>IDENTIFICATION</scope>
</reference>
<accession>A0A671X2Y2</accession>
<dbReference type="InParanoid" id="A0A671X2Y2"/>